<protein>
    <submittedName>
        <fullName evidence="1">Uncharacterized protein</fullName>
    </submittedName>
</protein>
<dbReference type="Proteomes" id="UP000887013">
    <property type="component" value="Unassembled WGS sequence"/>
</dbReference>
<gene>
    <name evidence="1" type="ORF">NPIL_570661</name>
</gene>
<organism evidence="1 2">
    <name type="scientific">Nephila pilipes</name>
    <name type="common">Giant wood spider</name>
    <name type="synonym">Nephila maculata</name>
    <dbReference type="NCBI Taxonomy" id="299642"/>
    <lineage>
        <taxon>Eukaryota</taxon>
        <taxon>Metazoa</taxon>
        <taxon>Ecdysozoa</taxon>
        <taxon>Arthropoda</taxon>
        <taxon>Chelicerata</taxon>
        <taxon>Arachnida</taxon>
        <taxon>Araneae</taxon>
        <taxon>Araneomorphae</taxon>
        <taxon>Entelegynae</taxon>
        <taxon>Araneoidea</taxon>
        <taxon>Nephilidae</taxon>
        <taxon>Nephila</taxon>
    </lineage>
</organism>
<comment type="caution">
    <text evidence="1">The sequence shown here is derived from an EMBL/GenBank/DDBJ whole genome shotgun (WGS) entry which is preliminary data.</text>
</comment>
<evidence type="ECO:0000313" key="1">
    <source>
        <dbReference type="EMBL" id="GFT27983.1"/>
    </source>
</evidence>
<reference evidence="1" key="1">
    <citation type="submission" date="2020-08" db="EMBL/GenBank/DDBJ databases">
        <title>Multicomponent nature underlies the extraordinary mechanical properties of spider dragline silk.</title>
        <authorList>
            <person name="Kono N."/>
            <person name="Nakamura H."/>
            <person name="Mori M."/>
            <person name="Yoshida Y."/>
            <person name="Ohtoshi R."/>
            <person name="Malay A.D."/>
            <person name="Moran D.A.P."/>
            <person name="Tomita M."/>
            <person name="Numata K."/>
            <person name="Arakawa K."/>
        </authorList>
    </citation>
    <scope>NUCLEOTIDE SEQUENCE</scope>
</reference>
<accession>A0A8X6NRG9</accession>
<sequence length="71" mass="7904">MSLADGQQTTEEALITQVMIEIDGRSALTRFLILPKAKGNLTLLGTYFLSSAGLVLDVKIACWYYWDNPTH</sequence>
<dbReference type="EMBL" id="BMAW01060794">
    <property type="protein sequence ID" value="GFT27983.1"/>
    <property type="molecule type" value="Genomic_DNA"/>
</dbReference>
<evidence type="ECO:0000313" key="2">
    <source>
        <dbReference type="Proteomes" id="UP000887013"/>
    </source>
</evidence>
<dbReference type="OrthoDB" id="6415115at2759"/>
<proteinExistence type="predicted"/>
<keyword evidence="2" id="KW-1185">Reference proteome</keyword>
<dbReference type="AlphaFoldDB" id="A0A8X6NRG9"/>
<name>A0A8X6NRG9_NEPPI</name>